<proteinExistence type="predicted"/>
<dbReference type="CDD" id="cd04301">
    <property type="entry name" value="NAT_SF"/>
    <property type="match status" value="1"/>
</dbReference>
<feature type="domain" description="N-acetyltransferase" evidence="1">
    <location>
        <begin position="1"/>
        <end position="86"/>
    </location>
</feature>
<name>A0A645II63_9ZZZZ</name>
<dbReference type="PROSITE" id="PS51186">
    <property type="entry name" value="GNAT"/>
    <property type="match status" value="1"/>
</dbReference>
<evidence type="ECO:0000313" key="2">
    <source>
        <dbReference type="EMBL" id="MPN50987.1"/>
    </source>
</evidence>
<reference evidence="2" key="1">
    <citation type="submission" date="2019-08" db="EMBL/GenBank/DDBJ databases">
        <authorList>
            <person name="Kucharzyk K."/>
            <person name="Murdoch R.W."/>
            <person name="Higgins S."/>
            <person name="Loffler F."/>
        </authorList>
    </citation>
    <scope>NUCLEOTIDE SEQUENCE</scope>
</reference>
<dbReference type="Gene3D" id="3.40.630.30">
    <property type="match status" value="1"/>
</dbReference>
<organism evidence="2">
    <name type="scientific">bioreactor metagenome</name>
    <dbReference type="NCBI Taxonomy" id="1076179"/>
    <lineage>
        <taxon>unclassified sequences</taxon>
        <taxon>metagenomes</taxon>
        <taxon>ecological metagenomes</taxon>
    </lineage>
</organism>
<dbReference type="GO" id="GO:0016747">
    <property type="term" value="F:acyltransferase activity, transferring groups other than amino-acyl groups"/>
    <property type="evidence" value="ECO:0007669"/>
    <property type="project" value="InterPro"/>
</dbReference>
<dbReference type="AlphaFoldDB" id="A0A645II63"/>
<evidence type="ECO:0000259" key="1">
    <source>
        <dbReference type="PROSITE" id="PS51186"/>
    </source>
</evidence>
<dbReference type="SUPFAM" id="SSF55729">
    <property type="entry name" value="Acyl-CoA N-acyltransferases (Nat)"/>
    <property type="match status" value="1"/>
</dbReference>
<dbReference type="EMBL" id="VSSQ01115653">
    <property type="protein sequence ID" value="MPN50987.1"/>
    <property type="molecule type" value="Genomic_DNA"/>
</dbReference>
<sequence length="97" mass="10678">MRAFADGEKICRIGKLIVAADSRNCGVGRALMAAIESYFPSCRKFALFTSEETPNTFHLYTKIGYRTVGKKEMGGTVMLLMEKDNPPPQEQGGSTQL</sequence>
<dbReference type="Pfam" id="PF13673">
    <property type="entry name" value="Acetyltransf_10"/>
    <property type="match status" value="1"/>
</dbReference>
<dbReference type="InterPro" id="IPR016181">
    <property type="entry name" value="Acyl_CoA_acyltransferase"/>
</dbReference>
<comment type="caution">
    <text evidence="2">The sequence shown here is derived from an EMBL/GenBank/DDBJ whole genome shotgun (WGS) entry which is preliminary data.</text>
</comment>
<gene>
    <name evidence="2" type="ORF">SDC9_198628</name>
</gene>
<dbReference type="InterPro" id="IPR000182">
    <property type="entry name" value="GNAT_dom"/>
</dbReference>
<protein>
    <recommendedName>
        <fullName evidence="1">N-acetyltransferase domain-containing protein</fullName>
    </recommendedName>
</protein>
<accession>A0A645II63</accession>